<evidence type="ECO:0000256" key="4">
    <source>
        <dbReference type="ARBA" id="ARBA00023004"/>
    </source>
</evidence>
<accession>A0A7W0HLV8</accession>
<dbReference type="InterPro" id="IPR041921">
    <property type="entry name" value="NuoE_N"/>
</dbReference>
<dbReference type="AlphaFoldDB" id="A0A7W0HLV8"/>
<evidence type="ECO:0000256" key="3">
    <source>
        <dbReference type="ARBA" id="ARBA00022723"/>
    </source>
</evidence>
<dbReference type="FunFam" id="3.40.30.10:FF:000015">
    <property type="entry name" value="NADH-quinone oxidoreductase subunit E"/>
    <property type="match status" value="1"/>
</dbReference>
<dbReference type="Pfam" id="PF01257">
    <property type="entry name" value="2Fe-2S_thioredx"/>
    <property type="match status" value="1"/>
</dbReference>
<dbReference type="Gene3D" id="1.10.10.1590">
    <property type="entry name" value="NADH-quinone oxidoreductase subunit E"/>
    <property type="match status" value="1"/>
</dbReference>
<evidence type="ECO:0000256" key="5">
    <source>
        <dbReference type="ARBA" id="ARBA00023014"/>
    </source>
</evidence>
<organism evidence="8 9">
    <name type="scientific">Desulfosalsimonas propionicica</name>
    <dbReference type="NCBI Taxonomy" id="332175"/>
    <lineage>
        <taxon>Bacteria</taxon>
        <taxon>Pseudomonadati</taxon>
        <taxon>Thermodesulfobacteriota</taxon>
        <taxon>Desulfobacteria</taxon>
        <taxon>Desulfobacterales</taxon>
        <taxon>Desulfosalsimonadaceae</taxon>
        <taxon>Desulfosalsimonas</taxon>
    </lineage>
</organism>
<dbReference type="PIRSF" id="PIRSF000216">
    <property type="entry name" value="NADH_DH_24kDa"/>
    <property type="match status" value="1"/>
</dbReference>
<gene>
    <name evidence="8" type="ORF">HNR65_002743</name>
</gene>
<dbReference type="CDD" id="cd03064">
    <property type="entry name" value="TRX_Fd_NuoE"/>
    <property type="match status" value="1"/>
</dbReference>
<dbReference type="Gene3D" id="3.40.30.10">
    <property type="entry name" value="Glutaredoxin"/>
    <property type="match status" value="1"/>
</dbReference>
<dbReference type="NCBIfam" id="NF005722">
    <property type="entry name" value="PRK07539.1-2"/>
    <property type="match status" value="1"/>
</dbReference>
<comment type="similarity">
    <text evidence="1">Belongs to the complex I 24 kDa subunit family.</text>
</comment>
<feature type="binding site" evidence="7">
    <location>
        <position position="85"/>
    </location>
    <ligand>
        <name>[2Fe-2S] cluster</name>
        <dbReference type="ChEBI" id="CHEBI:190135"/>
    </ligand>
</feature>
<comment type="caution">
    <text evidence="8">The sequence shown here is derived from an EMBL/GenBank/DDBJ whole genome shotgun (WGS) entry which is preliminary data.</text>
</comment>
<dbReference type="GO" id="GO:0051537">
    <property type="term" value="F:2 iron, 2 sulfur cluster binding"/>
    <property type="evidence" value="ECO:0007669"/>
    <property type="project" value="UniProtKB-KW"/>
</dbReference>
<dbReference type="EMBL" id="JACDUS010000009">
    <property type="protein sequence ID" value="MBA2882396.1"/>
    <property type="molecule type" value="Genomic_DNA"/>
</dbReference>
<dbReference type="RefSeq" id="WP_181552033.1">
    <property type="nucleotide sequence ID" value="NZ_JACDUS010000009.1"/>
</dbReference>
<dbReference type="Proteomes" id="UP000525298">
    <property type="component" value="Unassembled WGS sequence"/>
</dbReference>
<reference evidence="8 9" key="1">
    <citation type="submission" date="2020-07" db="EMBL/GenBank/DDBJ databases">
        <title>Genomic Encyclopedia of Type Strains, Phase IV (KMG-IV): sequencing the most valuable type-strain genomes for metagenomic binning, comparative biology and taxonomic classification.</title>
        <authorList>
            <person name="Goeker M."/>
        </authorList>
    </citation>
    <scope>NUCLEOTIDE SEQUENCE [LARGE SCALE GENOMIC DNA]</scope>
    <source>
        <strain evidence="8 9">DSM 17721</strain>
    </source>
</reference>
<evidence type="ECO:0000256" key="2">
    <source>
        <dbReference type="ARBA" id="ARBA00022714"/>
    </source>
</evidence>
<dbReference type="GO" id="GO:0003954">
    <property type="term" value="F:NADH dehydrogenase activity"/>
    <property type="evidence" value="ECO:0007669"/>
    <property type="project" value="TreeGrafter"/>
</dbReference>
<evidence type="ECO:0000256" key="7">
    <source>
        <dbReference type="PIRSR" id="PIRSR000216-1"/>
    </source>
</evidence>
<keyword evidence="9" id="KW-1185">Reference proteome</keyword>
<sequence>MLPETYINEVEKRLRRAGRPREIIIDVMLEVQQFYGWFSDEALEQTARLLKMNPLEIEELATFYNYIYRQPVGKHVIHVCDSVICWMSEGYASFVEHMQEKLGIQMGQTTDDGMFTLLPVCCLGYCDLAPALMINQRVYGHLTAEKFDQIIEDLRREK</sequence>
<proteinExistence type="inferred from homology"/>
<feature type="binding site" evidence="7">
    <location>
        <position position="80"/>
    </location>
    <ligand>
        <name>[2Fe-2S] cluster</name>
        <dbReference type="ChEBI" id="CHEBI:190135"/>
    </ligand>
</feature>
<evidence type="ECO:0000256" key="6">
    <source>
        <dbReference type="ARBA" id="ARBA00034078"/>
    </source>
</evidence>
<dbReference type="InterPro" id="IPR002023">
    <property type="entry name" value="NuoE-like"/>
</dbReference>
<evidence type="ECO:0000256" key="1">
    <source>
        <dbReference type="ARBA" id="ARBA00010643"/>
    </source>
</evidence>
<keyword evidence="5 7" id="KW-0411">Iron-sulfur</keyword>
<dbReference type="PANTHER" id="PTHR10371:SF3">
    <property type="entry name" value="NADH DEHYDROGENASE [UBIQUINONE] FLAVOPROTEIN 2, MITOCHONDRIAL"/>
    <property type="match status" value="1"/>
</dbReference>
<evidence type="ECO:0000313" key="8">
    <source>
        <dbReference type="EMBL" id="MBA2882396.1"/>
    </source>
</evidence>
<keyword evidence="4 7" id="KW-0408">Iron</keyword>
<evidence type="ECO:0000313" key="9">
    <source>
        <dbReference type="Proteomes" id="UP000525298"/>
    </source>
</evidence>
<feature type="binding site" evidence="7">
    <location>
        <position position="126"/>
    </location>
    <ligand>
        <name>[2Fe-2S] cluster</name>
        <dbReference type="ChEBI" id="CHEBI:190135"/>
    </ligand>
</feature>
<feature type="binding site" evidence="7">
    <location>
        <position position="122"/>
    </location>
    <ligand>
        <name>[2Fe-2S] cluster</name>
        <dbReference type="ChEBI" id="CHEBI:190135"/>
    </ligand>
</feature>
<dbReference type="InterPro" id="IPR042128">
    <property type="entry name" value="NuoE_dom"/>
</dbReference>
<comment type="cofactor">
    <cofactor evidence="6">
        <name>[2Fe-2S] cluster</name>
        <dbReference type="ChEBI" id="CHEBI:190135"/>
    </cofactor>
</comment>
<name>A0A7W0HLV8_9BACT</name>
<keyword evidence="2 7" id="KW-0001">2Fe-2S</keyword>
<dbReference type="InterPro" id="IPR036249">
    <property type="entry name" value="Thioredoxin-like_sf"/>
</dbReference>
<comment type="cofactor">
    <cofactor evidence="7">
        <name>[2Fe-2S] cluster</name>
        <dbReference type="ChEBI" id="CHEBI:190135"/>
    </cofactor>
    <text evidence="7">Binds 1 [2Fe-2S] cluster.</text>
</comment>
<dbReference type="SUPFAM" id="SSF52833">
    <property type="entry name" value="Thioredoxin-like"/>
    <property type="match status" value="1"/>
</dbReference>
<protein>
    <submittedName>
        <fullName evidence="8">NADH-quinone oxidoreductase subunit E</fullName>
    </submittedName>
</protein>
<dbReference type="PANTHER" id="PTHR10371">
    <property type="entry name" value="NADH DEHYDROGENASE UBIQUINONE FLAVOPROTEIN 2, MITOCHONDRIAL"/>
    <property type="match status" value="1"/>
</dbReference>
<dbReference type="PROSITE" id="PS01099">
    <property type="entry name" value="COMPLEX1_24K"/>
    <property type="match status" value="1"/>
</dbReference>
<keyword evidence="3 7" id="KW-0479">Metal-binding</keyword>
<dbReference type="GO" id="GO:0046872">
    <property type="term" value="F:metal ion binding"/>
    <property type="evidence" value="ECO:0007669"/>
    <property type="project" value="UniProtKB-KW"/>
</dbReference>